<proteinExistence type="predicted"/>
<sequence>MRPFRKSVLAWLPSNDLTAYARRLMGTRAHTMLAQTVMVAARAQDETASISQEIRTECCQRIPIQCSHRLRERDDSIHAVRSVLPLEEWRSARIFTLNAQAPEVAPSPRHKIYVAINEIKPHSVSGCARLFSVKIQEPL</sequence>
<accession>A0AAV7L612</accession>
<evidence type="ECO:0000313" key="1">
    <source>
        <dbReference type="EMBL" id="KAJ1086970.1"/>
    </source>
</evidence>
<comment type="caution">
    <text evidence="1">The sequence shown here is derived from an EMBL/GenBank/DDBJ whole genome shotgun (WGS) entry which is preliminary data.</text>
</comment>
<dbReference type="AlphaFoldDB" id="A0AAV7L612"/>
<dbReference type="Proteomes" id="UP001066276">
    <property type="component" value="Chromosome 11"/>
</dbReference>
<dbReference type="EMBL" id="JANPWB010000015">
    <property type="protein sequence ID" value="KAJ1086970.1"/>
    <property type="molecule type" value="Genomic_DNA"/>
</dbReference>
<name>A0AAV7L612_PLEWA</name>
<organism evidence="1 2">
    <name type="scientific">Pleurodeles waltl</name>
    <name type="common">Iberian ribbed newt</name>
    <dbReference type="NCBI Taxonomy" id="8319"/>
    <lineage>
        <taxon>Eukaryota</taxon>
        <taxon>Metazoa</taxon>
        <taxon>Chordata</taxon>
        <taxon>Craniata</taxon>
        <taxon>Vertebrata</taxon>
        <taxon>Euteleostomi</taxon>
        <taxon>Amphibia</taxon>
        <taxon>Batrachia</taxon>
        <taxon>Caudata</taxon>
        <taxon>Salamandroidea</taxon>
        <taxon>Salamandridae</taxon>
        <taxon>Pleurodelinae</taxon>
        <taxon>Pleurodeles</taxon>
    </lineage>
</organism>
<evidence type="ECO:0000313" key="2">
    <source>
        <dbReference type="Proteomes" id="UP001066276"/>
    </source>
</evidence>
<protein>
    <submittedName>
        <fullName evidence="1">Uncharacterized protein</fullName>
    </submittedName>
</protein>
<keyword evidence="2" id="KW-1185">Reference proteome</keyword>
<gene>
    <name evidence="1" type="ORF">NDU88_000165</name>
</gene>
<reference evidence="1" key="1">
    <citation type="journal article" date="2022" name="bioRxiv">
        <title>Sequencing and chromosome-scale assembly of the giantPleurodeles waltlgenome.</title>
        <authorList>
            <person name="Brown T."/>
            <person name="Elewa A."/>
            <person name="Iarovenko S."/>
            <person name="Subramanian E."/>
            <person name="Araus A.J."/>
            <person name="Petzold A."/>
            <person name="Susuki M."/>
            <person name="Suzuki K.-i.T."/>
            <person name="Hayashi T."/>
            <person name="Toyoda A."/>
            <person name="Oliveira C."/>
            <person name="Osipova E."/>
            <person name="Leigh N.D."/>
            <person name="Simon A."/>
            <person name="Yun M.H."/>
        </authorList>
    </citation>
    <scope>NUCLEOTIDE SEQUENCE</scope>
    <source>
        <strain evidence="1">20211129_DDA</strain>
        <tissue evidence="1">Liver</tissue>
    </source>
</reference>